<evidence type="ECO:0000256" key="2">
    <source>
        <dbReference type="ARBA" id="ARBA00022857"/>
    </source>
</evidence>
<dbReference type="CDD" id="cd02149">
    <property type="entry name" value="NfsB-like"/>
    <property type="match status" value="1"/>
</dbReference>
<dbReference type="SUPFAM" id="SSF55469">
    <property type="entry name" value="FMN-dependent nitroreductase-like"/>
    <property type="match status" value="1"/>
</dbReference>
<dbReference type="PANTHER" id="PTHR43673">
    <property type="entry name" value="NAD(P)H NITROREDUCTASE YDGI-RELATED"/>
    <property type="match status" value="1"/>
</dbReference>
<evidence type="ECO:0000259" key="4">
    <source>
        <dbReference type="Pfam" id="PF00881"/>
    </source>
</evidence>
<comment type="similarity">
    <text evidence="1">Belongs to the nitroreductase family.</text>
</comment>
<comment type="caution">
    <text evidence="5">The sequence shown here is derived from an EMBL/GenBank/DDBJ whole genome shotgun (WGS) entry which is preliminary data.</text>
</comment>
<keyword evidence="6" id="KW-1185">Reference proteome</keyword>
<dbReference type="EMBL" id="QEWP01000003">
    <property type="protein sequence ID" value="PWE00331.1"/>
    <property type="molecule type" value="Genomic_DNA"/>
</dbReference>
<dbReference type="PANTHER" id="PTHR43673:SF10">
    <property type="entry name" value="NADH DEHYDROGENASE_NAD(P)H NITROREDUCTASE XCC3605-RELATED"/>
    <property type="match status" value="1"/>
</dbReference>
<evidence type="ECO:0000313" key="5">
    <source>
        <dbReference type="EMBL" id="PWE00331.1"/>
    </source>
</evidence>
<dbReference type="GO" id="GO:0016491">
    <property type="term" value="F:oxidoreductase activity"/>
    <property type="evidence" value="ECO:0007669"/>
    <property type="project" value="UniProtKB-KW"/>
</dbReference>
<dbReference type="Proteomes" id="UP000244956">
    <property type="component" value="Unassembled WGS sequence"/>
</dbReference>
<dbReference type="OrthoDB" id="9809288at2"/>
<evidence type="ECO:0000313" key="6">
    <source>
        <dbReference type="Proteomes" id="UP000244956"/>
    </source>
</evidence>
<organism evidence="5 6">
    <name type="scientific">Marinilabilia rubra</name>
    <dbReference type="NCBI Taxonomy" id="2162893"/>
    <lineage>
        <taxon>Bacteria</taxon>
        <taxon>Pseudomonadati</taxon>
        <taxon>Bacteroidota</taxon>
        <taxon>Bacteroidia</taxon>
        <taxon>Marinilabiliales</taxon>
        <taxon>Marinilabiliaceae</taxon>
        <taxon>Marinilabilia</taxon>
    </lineage>
</organism>
<feature type="domain" description="Nitroreductase" evidence="4">
    <location>
        <begin position="8"/>
        <end position="180"/>
    </location>
</feature>
<protein>
    <submittedName>
        <fullName evidence="5">NAD(P)H-dependent oxidoreductase</fullName>
    </submittedName>
</protein>
<keyword evidence="3" id="KW-0560">Oxidoreductase</keyword>
<dbReference type="Gene3D" id="3.40.109.10">
    <property type="entry name" value="NADH Oxidase"/>
    <property type="match status" value="1"/>
</dbReference>
<accession>A0A2U2BB99</accession>
<dbReference type="InterPro" id="IPR033878">
    <property type="entry name" value="NfsB-like"/>
</dbReference>
<reference evidence="5 6" key="1">
    <citation type="submission" date="2018-05" db="EMBL/GenBank/DDBJ databases">
        <title>Marinilabilia rubrum sp. nov., isolated from saltern sediment.</title>
        <authorList>
            <person name="Zhang R."/>
        </authorList>
    </citation>
    <scope>NUCLEOTIDE SEQUENCE [LARGE SCALE GENOMIC DNA]</scope>
    <source>
        <strain evidence="5 6">WTE16</strain>
    </source>
</reference>
<evidence type="ECO:0000256" key="1">
    <source>
        <dbReference type="ARBA" id="ARBA00007118"/>
    </source>
</evidence>
<dbReference type="RefSeq" id="WP_109263371.1">
    <property type="nucleotide sequence ID" value="NZ_QEWP01000003.1"/>
</dbReference>
<evidence type="ECO:0000256" key="3">
    <source>
        <dbReference type="ARBA" id="ARBA00023002"/>
    </source>
</evidence>
<gene>
    <name evidence="5" type="ORF">DDZ16_05165</name>
</gene>
<keyword evidence="2" id="KW-0521">NADP</keyword>
<name>A0A2U2BB99_9BACT</name>
<dbReference type="AlphaFoldDB" id="A0A2U2BB99"/>
<dbReference type="InterPro" id="IPR029479">
    <property type="entry name" value="Nitroreductase"/>
</dbReference>
<dbReference type="Pfam" id="PF00881">
    <property type="entry name" value="Nitroreductase"/>
    <property type="match status" value="1"/>
</dbReference>
<dbReference type="InterPro" id="IPR000415">
    <property type="entry name" value="Nitroreductase-like"/>
</dbReference>
<proteinExistence type="inferred from homology"/>
<sequence length="209" mass="23551">MELLDKFEWRYATKRFDSGRKLSPEQVSYLLKAANLAPSSFGIQPFAVAMIEDYGMKEKLSPAAYNQPQVTEASHLFVFAARTDVSEKDVDEFVERIVKTRNIPKEEVAEYEAVMKGSINKRSPDSRFNWASRQAYISLGFLLAAGATQDIDVCPMEGFNKQKFDEILGLTERGFSSIAMAAAGYRSAEDTTAQDKKVRKSLDEFVIKF</sequence>